<keyword evidence="2" id="KW-0808">Transferase</keyword>
<sequence length="186" mass="19969">MSDDVPAMARIYDHHVRTTTATFETVPPGEALWAEKVVSIVAAGWPFLVAEITDPSPGEVGGVVGFAYVGPWRVRPAYRYTVEDTIYLDAAATGRGVGTRLLAEVLDLARAAGAREVVSVIADAETTASLALHTRLGFRTVGRLEDVGRKHDRWLGTTLLQLSLVDRTADDADADADGPEPRGQQT</sequence>
<dbReference type="SUPFAM" id="SSF55729">
    <property type="entry name" value="Acyl-CoA N-acyltransferases (Nat)"/>
    <property type="match status" value="1"/>
</dbReference>
<dbReference type="GO" id="GO:0016747">
    <property type="term" value="F:acyltransferase activity, transferring groups other than amino-acyl groups"/>
    <property type="evidence" value="ECO:0007669"/>
    <property type="project" value="InterPro"/>
</dbReference>
<dbReference type="InterPro" id="IPR000182">
    <property type="entry name" value="GNAT_dom"/>
</dbReference>
<reference evidence="2 3" key="1">
    <citation type="submission" date="2017-10" db="EMBL/GenBank/DDBJ databases">
        <title>Sequencing the genomes of 1000 actinobacteria strains.</title>
        <authorList>
            <person name="Klenk H.-P."/>
        </authorList>
    </citation>
    <scope>NUCLEOTIDE SEQUENCE [LARGE SCALE GENOMIC DNA]</scope>
    <source>
        <strain evidence="2 3">DSM 18966</strain>
    </source>
</reference>
<comment type="caution">
    <text evidence="2">The sequence shown here is derived from an EMBL/GenBank/DDBJ whole genome shotgun (WGS) entry which is preliminary data.</text>
</comment>
<dbReference type="EMBL" id="PDJG01000001">
    <property type="protein sequence ID" value="PFG34614.1"/>
    <property type="molecule type" value="Genomic_DNA"/>
</dbReference>
<dbReference type="PROSITE" id="PS51186">
    <property type="entry name" value="GNAT"/>
    <property type="match status" value="1"/>
</dbReference>
<accession>A0A2A9E6Y5</accession>
<dbReference type="Gene3D" id="3.40.630.30">
    <property type="match status" value="1"/>
</dbReference>
<keyword evidence="3" id="KW-1185">Reference proteome</keyword>
<evidence type="ECO:0000259" key="1">
    <source>
        <dbReference type="PROSITE" id="PS51186"/>
    </source>
</evidence>
<dbReference type="PANTHER" id="PTHR43072:SF8">
    <property type="entry name" value="ACYLTRANSFERASE FABY-RELATED"/>
    <property type="match status" value="1"/>
</dbReference>
<evidence type="ECO:0000313" key="3">
    <source>
        <dbReference type="Proteomes" id="UP000225548"/>
    </source>
</evidence>
<dbReference type="AlphaFoldDB" id="A0A2A9E6Y5"/>
<name>A0A2A9E6Y5_9MICO</name>
<evidence type="ECO:0000313" key="2">
    <source>
        <dbReference type="EMBL" id="PFG34614.1"/>
    </source>
</evidence>
<proteinExistence type="predicted"/>
<organism evidence="2 3">
    <name type="scientific">Sanguibacter antarcticus</name>
    <dbReference type="NCBI Taxonomy" id="372484"/>
    <lineage>
        <taxon>Bacteria</taxon>
        <taxon>Bacillati</taxon>
        <taxon>Actinomycetota</taxon>
        <taxon>Actinomycetes</taxon>
        <taxon>Micrococcales</taxon>
        <taxon>Sanguibacteraceae</taxon>
        <taxon>Sanguibacter</taxon>
    </lineage>
</organism>
<dbReference type="Proteomes" id="UP000225548">
    <property type="component" value="Unassembled WGS sequence"/>
</dbReference>
<protein>
    <submittedName>
        <fullName evidence="2">Phosphinothricin acetyltransferase</fullName>
    </submittedName>
</protein>
<dbReference type="Pfam" id="PF00583">
    <property type="entry name" value="Acetyltransf_1"/>
    <property type="match status" value="1"/>
</dbReference>
<dbReference type="InterPro" id="IPR016181">
    <property type="entry name" value="Acyl_CoA_acyltransferase"/>
</dbReference>
<dbReference type="CDD" id="cd04301">
    <property type="entry name" value="NAT_SF"/>
    <property type="match status" value="1"/>
</dbReference>
<feature type="domain" description="N-acetyltransferase" evidence="1">
    <location>
        <begin position="16"/>
        <end position="160"/>
    </location>
</feature>
<gene>
    <name evidence="2" type="ORF">ATL42_2531</name>
</gene>
<dbReference type="PANTHER" id="PTHR43072">
    <property type="entry name" value="N-ACETYLTRANSFERASE"/>
    <property type="match status" value="1"/>
</dbReference>